<dbReference type="EMBL" id="OLKH01000037">
    <property type="protein sequence ID" value="SPE76115.1"/>
    <property type="molecule type" value="Genomic_DNA"/>
</dbReference>
<evidence type="ECO:0000313" key="2">
    <source>
        <dbReference type="Proteomes" id="UP000238180"/>
    </source>
</evidence>
<accession>A0A2N9P704</accession>
<proteinExistence type="predicted"/>
<gene>
    <name evidence="1" type="ORF">FLACOL_00093</name>
</gene>
<sequence>MKYEFSKLINEDFNDFNKIFFSKDIDSVYKLKIKDFKYLINYEDDLIPFLEDEVLFINNSNSIGIISLSNGQILFFSGLFDSFVGVESLDTYFLVITDTTIFKINKFSFFVFDFNSLSDVILDYKISQEKKEITIVFVEEDMRENLNIKL</sequence>
<reference evidence="1 2" key="1">
    <citation type="submission" date="2018-02" db="EMBL/GenBank/DDBJ databases">
        <authorList>
            <person name="Cohen D.B."/>
            <person name="Kent A.D."/>
        </authorList>
    </citation>
    <scope>NUCLEOTIDE SEQUENCE [LARGE SCALE GENOMIC DNA]</scope>
    <source>
        <strain evidence="1">CIP109753</strain>
    </source>
</reference>
<organism evidence="1 2">
    <name type="scientific">Flavobacterium columnare</name>
    <dbReference type="NCBI Taxonomy" id="996"/>
    <lineage>
        <taxon>Bacteria</taxon>
        <taxon>Pseudomonadati</taxon>
        <taxon>Bacteroidota</taxon>
        <taxon>Flavobacteriia</taxon>
        <taxon>Flavobacteriales</taxon>
        <taxon>Flavobacteriaceae</taxon>
        <taxon>Flavobacterium</taxon>
    </lineage>
</organism>
<evidence type="ECO:0000313" key="1">
    <source>
        <dbReference type="EMBL" id="SPE76115.1"/>
    </source>
</evidence>
<dbReference type="RefSeq" id="WP_105195174.1">
    <property type="nucleotide sequence ID" value="NZ_OLKH01000037.1"/>
</dbReference>
<protein>
    <submittedName>
        <fullName evidence="1">Uncharacterized protein</fullName>
    </submittedName>
</protein>
<dbReference type="AlphaFoldDB" id="A0A2N9P704"/>
<dbReference type="Proteomes" id="UP000238180">
    <property type="component" value="Unassembled WGS sequence"/>
</dbReference>
<name>A0A2N9P704_9FLAO</name>